<feature type="compositionally biased region" description="Pro residues" evidence="1">
    <location>
        <begin position="43"/>
        <end position="58"/>
    </location>
</feature>
<evidence type="ECO:0000256" key="1">
    <source>
        <dbReference type="SAM" id="MobiDB-lite"/>
    </source>
</evidence>
<evidence type="ECO:0000313" key="3">
    <source>
        <dbReference type="EMBL" id="QIP35377.1"/>
    </source>
</evidence>
<feature type="signal peptide" evidence="2">
    <location>
        <begin position="1"/>
        <end position="28"/>
    </location>
</feature>
<accession>A0A181CAJ1</accession>
<organism evidence="3 4">
    <name type="scientific">Komagataeibacter rhaeticus</name>
    <dbReference type="NCBI Taxonomy" id="215221"/>
    <lineage>
        <taxon>Bacteria</taxon>
        <taxon>Pseudomonadati</taxon>
        <taxon>Pseudomonadota</taxon>
        <taxon>Alphaproteobacteria</taxon>
        <taxon>Acetobacterales</taxon>
        <taxon>Acetobacteraceae</taxon>
        <taxon>Komagataeibacter</taxon>
    </lineage>
</organism>
<dbReference type="Proteomes" id="UP000502533">
    <property type="component" value="Chromosome"/>
</dbReference>
<dbReference type="EMBL" id="CP050139">
    <property type="protein sequence ID" value="QIP35377.1"/>
    <property type="molecule type" value="Genomic_DNA"/>
</dbReference>
<feature type="chain" id="PRO_5043836911" evidence="2">
    <location>
        <begin position="29"/>
        <end position="94"/>
    </location>
</feature>
<dbReference type="KEGG" id="kre:GWK63_07790"/>
<feature type="compositionally biased region" description="Pro residues" evidence="1">
    <location>
        <begin position="65"/>
        <end position="78"/>
    </location>
</feature>
<keyword evidence="2" id="KW-0732">Signal</keyword>
<sequence>MSRIWRLLPHALCGAVLVLGTVAPGAHAADESPAADTKCARPHGPPPGGKPPNGPPPGFRKGEKPPAPPKGCPPPPFHGGPGSSGGDAASTSQP</sequence>
<reference evidence="3 4" key="1">
    <citation type="submission" date="2020-03" db="EMBL/GenBank/DDBJ databases">
        <title>Isolation of cellulose-producing strains, genome characterization and application of the synthesized cellulose films as an economical and sustainable material for piezoelectric sensor construction.</title>
        <authorList>
            <person name="Mangayil R.K."/>
        </authorList>
    </citation>
    <scope>NUCLEOTIDE SEQUENCE [LARGE SCALE GENOMIC DNA]</scope>
    <source>
        <strain evidence="3 4">ENS 9a1a</strain>
    </source>
</reference>
<keyword evidence="4" id="KW-1185">Reference proteome</keyword>
<dbReference type="AlphaFoldDB" id="A0A181CAJ1"/>
<protein>
    <submittedName>
        <fullName evidence="3">Uncharacterized protein</fullName>
    </submittedName>
</protein>
<dbReference type="RefSeq" id="WP_007398515.1">
    <property type="nucleotide sequence ID" value="NZ_CALMTF010000103.1"/>
</dbReference>
<evidence type="ECO:0000256" key="2">
    <source>
        <dbReference type="SAM" id="SignalP"/>
    </source>
</evidence>
<proteinExistence type="predicted"/>
<gene>
    <name evidence="3" type="ORF">GWK63_07790</name>
</gene>
<dbReference type="GeneID" id="85022052"/>
<evidence type="ECO:0000313" key="4">
    <source>
        <dbReference type="Proteomes" id="UP000502533"/>
    </source>
</evidence>
<feature type="region of interest" description="Disordered" evidence="1">
    <location>
        <begin position="27"/>
        <end position="94"/>
    </location>
</feature>
<name>A0A181CAJ1_9PROT</name>